<comment type="caution">
    <text evidence="2">The sequence shown here is derived from an EMBL/GenBank/DDBJ whole genome shotgun (WGS) entry which is preliminary data.</text>
</comment>
<proteinExistence type="predicted"/>
<dbReference type="GO" id="GO:0032367">
    <property type="term" value="P:intracellular cholesterol transport"/>
    <property type="evidence" value="ECO:0007669"/>
    <property type="project" value="InterPro"/>
</dbReference>
<dbReference type="GO" id="GO:0055037">
    <property type="term" value="C:recycling endosome"/>
    <property type="evidence" value="ECO:0007669"/>
    <property type="project" value="TreeGrafter"/>
</dbReference>
<accession>A0AAN9GQP5</accession>
<evidence type="ECO:0000313" key="3">
    <source>
        <dbReference type="Proteomes" id="UP001374579"/>
    </source>
</evidence>
<keyword evidence="3" id="KW-1185">Reference proteome</keyword>
<organism evidence="2 3">
    <name type="scientific">Littorina saxatilis</name>
    <dbReference type="NCBI Taxonomy" id="31220"/>
    <lineage>
        <taxon>Eukaryota</taxon>
        <taxon>Metazoa</taxon>
        <taxon>Spiralia</taxon>
        <taxon>Lophotrochozoa</taxon>
        <taxon>Mollusca</taxon>
        <taxon>Gastropoda</taxon>
        <taxon>Caenogastropoda</taxon>
        <taxon>Littorinimorpha</taxon>
        <taxon>Littorinoidea</taxon>
        <taxon>Littorinidae</taxon>
        <taxon>Littorina</taxon>
    </lineage>
</organism>
<sequence length="115" mass="12947">MASANTQMANETKRADIARQLFDAYSAMSCCFLSEQLIQEAMLPGLRCLRQDMAVIASEHEEVVSSMIRDYETKLDMSRPDRSGSVTSGSAEDMRARVMSRIKDTNISNIFTRKK</sequence>
<evidence type="ECO:0000313" key="2">
    <source>
        <dbReference type="EMBL" id="KAK7115385.1"/>
    </source>
</evidence>
<gene>
    <name evidence="2" type="ORF">V1264_001262</name>
</gene>
<dbReference type="Proteomes" id="UP001374579">
    <property type="component" value="Unassembled WGS sequence"/>
</dbReference>
<dbReference type="InterPro" id="IPR040362">
    <property type="entry name" value="RELCH"/>
</dbReference>
<dbReference type="EMBL" id="JBAMIC010000001">
    <property type="protein sequence ID" value="KAK7115385.1"/>
    <property type="molecule type" value="Genomic_DNA"/>
</dbReference>
<protein>
    <submittedName>
        <fullName evidence="2">Uncharacterized protein</fullName>
    </submittedName>
</protein>
<dbReference type="PANTHER" id="PTHR32059:SF0">
    <property type="entry name" value="RAB11-BINDING PROTEIN RELCH"/>
    <property type="match status" value="1"/>
</dbReference>
<feature type="region of interest" description="Disordered" evidence="1">
    <location>
        <begin position="75"/>
        <end position="94"/>
    </location>
</feature>
<evidence type="ECO:0000256" key="1">
    <source>
        <dbReference type="SAM" id="MobiDB-lite"/>
    </source>
</evidence>
<reference evidence="2 3" key="1">
    <citation type="submission" date="2024-02" db="EMBL/GenBank/DDBJ databases">
        <title>Chromosome-scale genome assembly of the rough periwinkle Littorina saxatilis.</title>
        <authorList>
            <person name="De Jode A."/>
            <person name="Faria R."/>
            <person name="Formenti G."/>
            <person name="Sims Y."/>
            <person name="Smith T.P."/>
            <person name="Tracey A."/>
            <person name="Wood J.M.D."/>
            <person name="Zagrodzka Z.B."/>
            <person name="Johannesson K."/>
            <person name="Butlin R.K."/>
            <person name="Leder E.H."/>
        </authorList>
    </citation>
    <scope>NUCLEOTIDE SEQUENCE [LARGE SCALE GENOMIC DNA]</scope>
    <source>
        <strain evidence="2">Snail1</strain>
        <tissue evidence="2">Muscle</tissue>
    </source>
</reference>
<name>A0AAN9GQP5_9CAEN</name>
<dbReference type="AlphaFoldDB" id="A0AAN9GQP5"/>
<dbReference type="PANTHER" id="PTHR32059">
    <property type="entry name" value="RAB11-BINDING PROTEIN RELCH"/>
    <property type="match status" value="1"/>
</dbReference>
<dbReference type="GO" id="GO:0005802">
    <property type="term" value="C:trans-Golgi network"/>
    <property type="evidence" value="ECO:0007669"/>
    <property type="project" value="InterPro"/>
</dbReference>